<dbReference type="EMBL" id="CP095362">
    <property type="protein sequence ID" value="XAG67174.1"/>
    <property type="molecule type" value="Genomic_DNA"/>
</dbReference>
<gene>
    <name evidence="2" type="ORF">MRM81_09225</name>
</gene>
<proteinExistence type="predicted"/>
<feature type="domain" description="DUF4123" evidence="1">
    <location>
        <begin position="17"/>
        <end position="139"/>
    </location>
</feature>
<name>A0AAU6TZY6_UNCXX</name>
<sequence>MATTWRTWIANVRQGDVYFLLNRLAHSDPTALFYHHNWIDEAVPLYAGTPLSHLGTAGPWLVRAKWQAFSGMAEILDTGPFSDDSWGWAYHSEDSWENQIAHWQKYQLITFEGEERVLRLFDPRVAAVLIPACKPADWSSLLRPLADCCIPSSQGNRVVNRLPSTGYSTVPSRFEPGVHLMQAWNQSEQARRNVADNFQITFWEEYPELALTLDEPPGRLFSLINSCMDDYENDLVDVVWLKNDMFIRYLKNNNLMKNYSGTVNAI</sequence>
<dbReference type="Pfam" id="PF13503">
    <property type="entry name" value="DUF4123"/>
    <property type="match status" value="1"/>
</dbReference>
<protein>
    <submittedName>
        <fullName evidence="2">DUF4123 domain-containing protein</fullName>
    </submittedName>
</protein>
<evidence type="ECO:0000313" key="2">
    <source>
        <dbReference type="EMBL" id="XAG67174.1"/>
    </source>
</evidence>
<reference evidence="2" key="1">
    <citation type="submission" date="2022-03" db="EMBL/GenBank/DDBJ databases">
        <title>Sea Food Isolates.</title>
        <authorList>
            <person name="Li c."/>
        </authorList>
    </citation>
    <scope>NUCLEOTIDE SEQUENCE</scope>
    <source>
        <strain evidence="2">19GA11TI05</strain>
    </source>
</reference>
<dbReference type="InterPro" id="IPR025391">
    <property type="entry name" value="DUF4123"/>
</dbReference>
<dbReference type="AlphaFoldDB" id="A0AAU6TZY6"/>
<evidence type="ECO:0000259" key="1">
    <source>
        <dbReference type="Pfam" id="PF13503"/>
    </source>
</evidence>
<organism evidence="2">
    <name type="scientific">bacterium 19GA11TI05</name>
    <dbReference type="NCBI Taxonomy" id="2920688"/>
    <lineage>
        <taxon>Bacteria</taxon>
    </lineage>
</organism>
<accession>A0AAU6TZY6</accession>